<evidence type="ECO:0000259" key="4">
    <source>
        <dbReference type="SMART" id="SM01017"/>
    </source>
</evidence>
<dbReference type="Pfam" id="PF02752">
    <property type="entry name" value="Arrestin_C"/>
    <property type="match status" value="1"/>
</dbReference>
<feature type="compositionally biased region" description="Low complexity" evidence="3">
    <location>
        <begin position="405"/>
        <end position="427"/>
    </location>
</feature>
<feature type="region of interest" description="Disordered" evidence="3">
    <location>
        <begin position="315"/>
        <end position="489"/>
    </location>
</feature>
<feature type="compositionally biased region" description="Polar residues" evidence="3">
    <location>
        <begin position="319"/>
        <end position="331"/>
    </location>
</feature>
<dbReference type="InterPro" id="IPR011021">
    <property type="entry name" value="Arrestin-like_N"/>
</dbReference>
<evidence type="ECO:0000256" key="3">
    <source>
        <dbReference type="SAM" id="MobiDB-lite"/>
    </source>
</evidence>
<feature type="compositionally biased region" description="Pro residues" evidence="3">
    <location>
        <begin position="458"/>
        <end position="476"/>
    </location>
</feature>
<dbReference type="PANTHER" id="PTHR11188">
    <property type="entry name" value="ARRESTIN DOMAIN CONTAINING PROTEIN"/>
    <property type="match status" value="1"/>
</dbReference>
<dbReference type="InterPro" id="IPR050357">
    <property type="entry name" value="Arrestin_domain-protein"/>
</dbReference>
<feature type="compositionally biased region" description="Pro residues" evidence="3">
    <location>
        <begin position="428"/>
        <end position="450"/>
    </location>
</feature>
<dbReference type="Proteomes" id="UP001153292">
    <property type="component" value="Chromosome 14"/>
</dbReference>
<accession>A0ABN8B1M6</accession>
<dbReference type="InterPro" id="IPR011022">
    <property type="entry name" value="Arrestin_C-like"/>
</dbReference>
<proteinExistence type="inferred from homology"/>
<dbReference type="SUPFAM" id="SSF81296">
    <property type="entry name" value="E set domains"/>
    <property type="match status" value="2"/>
</dbReference>
<organism evidence="5 6">
    <name type="scientific">Chilo suppressalis</name>
    <name type="common">Asiatic rice borer moth</name>
    <dbReference type="NCBI Taxonomy" id="168631"/>
    <lineage>
        <taxon>Eukaryota</taxon>
        <taxon>Metazoa</taxon>
        <taxon>Ecdysozoa</taxon>
        <taxon>Arthropoda</taxon>
        <taxon>Hexapoda</taxon>
        <taxon>Insecta</taxon>
        <taxon>Pterygota</taxon>
        <taxon>Neoptera</taxon>
        <taxon>Endopterygota</taxon>
        <taxon>Lepidoptera</taxon>
        <taxon>Glossata</taxon>
        <taxon>Ditrysia</taxon>
        <taxon>Pyraloidea</taxon>
        <taxon>Crambidae</taxon>
        <taxon>Crambinae</taxon>
        <taxon>Chilo</taxon>
    </lineage>
</organism>
<dbReference type="Gene3D" id="2.60.40.640">
    <property type="match status" value="2"/>
</dbReference>
<feature type="domain" description="Arrestin C-terminal-like" evidence="4">
    <location>
        <begin position="4"/>
        <end position="157"/>
    </location>
</feature>
<feature type="compositionally biased region" description="Pro residues" evidence="3">
    <location>
        <begin position="350"/>
        <end position="371"/>
    </location>
</feature>
<name>A0ABN8B1M6_CHISP</name>
<sequence>MGFGKGAIILDSPTGAYFSGQTVNGRLEFELQNKIKIRGISLSVKGFCSVSWTTQHSRRVNDRTEHYSVEHSSYEEYISLRLQLVGGKNSEKHLDPGKFEYPFSFQLPPNCPSSVDGSVGHVRYEVDAVMDIPYAVDKTITRKFRVLAPFDLNTINCKDPGVIEIDQTYCCWCCTSGISETLVKIPVRGYCASQPLPVEVSCKNRSTVEIDEIAFKVKKEIKFRASTNPDTREDTHTVVELKKGPVPPHTDRAWQLQLDVPENDVHVMNGCSFISVQYYFEVKVCPEGCHSDDEDSCQIYFGTIPLTNFQMDAPIANNPIPQTNMSPQNYPQPMINKPLNANQSYQQNSPYPPNPYPNSSPYPSPNPPHVSPYPSHNSPYPLPQNTPYPNVPPNPSPHGNPPYPGNNAPYPANNSPYPGNNPPHLGNNPPPLGNNPPYPPDNNPPYPGINPPQMGTNPPYPPGNNPPYPGNNPPYPADDKPGIPGFNKASIPLLPPGAVPYPITPLRTESPYTGASAPNVTTPDTEEKKPFVHEPNNSPYNPEFMNDKKEQTTDNK</sequence>
<evidence type="ECO:0000313" key="6">
    <source>
        <dbReference type="Proteomes" id="UP001153292"/>
    </source>
</evidence>
<protein>
    <recommendedName>
        <fullName evidence="4">Arrestin C-terminal-like domain-containing protein</fullName>
    </recommendedName>
</protein>
<gene>
    <name evidence="5" type="ORF">CHILSU_LOCUS2473</name>
</gene>
<feature type="compositionally biased region" description="Pro residues" evidence="3">
    <location>
        <begin position="380"/>
        <end position="404"/>
    </location>
</feature>
<feature type="domain" description="Arrestin C-terminal-like" evidence="4">
    <location>
        <begin position="175"/>
        <end position="306"/>
    </location>
</feature>
<evidence type="ECO:0000313" key="5">
    <source>
        <dbReference type="EMBL" id="CAH0399334.1"/>
    </source>
</evidence>
<evidence type="ECO:0000256" key="1">
    <source>
        <dbReference type="ARBA" id="ARBA00005298"/>
    </source>
</evidence>
<dbReference type="SMART" id="SM01017">
    <property type="entry name" value="Arrestin_C"/>
    <property type="match status" value="2"/>
</dbReference>
<feature type="compositionally biased region" description="Polar residues" evidence="3">
    <location>
        <begin position="510"/>
        <end position="523"/>
    </location>
</feature>
<keyword evidence="6" id="KW-1185">Reference proteome</keyword>
<dbReference type="InterPro" id="IPR014756">
    <property type="entry name" value="Ig_E-set"/>
</dbReference>
<reference evidence="5" key="1">
    <citation type="submission" date="2021-12" db="EMBL/GenBank/DDBJ databases">
        <authorList>
            <person name="King R."/>
        </authorList>
    </citation>
    <scope>NUCLEOTIDE SEQUENCE</scope>
</reference>
<evidence type="ECO:0000256" key="2">
    <source>
        <dbReference type="ARBA" id="ARBA00022606"/>
    </source>
</evidence>
<dbReference type="InterPro" id="IPR014752">
    <property type="entry name" value="Arrestin-like_C"/>
</dbReference>
<keyword evidence="2" id="KW-0716">Sensory transduction</keyword>
<dbReference type="EMBL" id="OU963907">
    <property type="protein sequence ID" value="CAH0399334.1"/>
    <property type="molecule type" value="Genomic_DNA"/>
</dbReference>
<dbReference type="PANTHER" id="PTHR11188:SF176">
    <property type="entry name" value="ARRESTIN DOMAIN-CONTAINING PROTEIN 1"/>
    <property type="match status" value="1"/>
</dbReference>
<comment type="similarity">
    <text evidence="1">Belongs to the arrestin family.</text>
</comment>
<feature type="compositionally biased region" description="Basic and acidic residues" evidence="3">
    <location>
        <begin position="545"/>
        <end position="556"/>
    </location>
</feature>
<dbReference type="Pfam" id="PF00339">
    <property type="entry name" value="Arrestin_N"/>
    <property type="match status" value="1"/>
</dbReference>
<feature type="region of interest" description="Disordered" evidence="3">
    <location>
        <begin position="502"/>
        <end position="556"/>
    </location>
</feature>